<feature type="region of interest" description="Disordered" evidence="1">
    <location>
        <begin position="370"/>
        <end position="474"/>
    </location>
</feature>
<dbReference type="RefSeq" id="XP_007508358.1">
    <property type="nucleotide sequence ID" value="XM_007508296.1"/>
</dbReference>
<name>K8EQG1_9CHLO</name>
<evidence type="ECO:0000313" key="4">
    <source>
        <dbReference type="Proteomes" id="UP000198341"/>
    </source>
</evidence>
<dbReference type="AlphaFoldDB" id="K8EQG1"/>
<feature type="region of interest" description="Disordered" evidence="1">
    <location>
        <begin position="100"/>
        <end position="122"/>
    </location>
</feature>
<gene>
    <name evidence="3" type="ordered locus">Bathy17g00630</name>
</gene>
<evidence type="ECO:0000256" key="2">
    <source>
        <dbReference type="SAM" id="SignalP"/>
    </source>
</evidence>
<proteinExistence type="predicted"/>
<keyword evidence="2" id="KW-0732">Signal</keyword>
<accession>K8EQG1</accession>
<reference evidence="3 4" key="1">
    <citation type="submission" date="2011-10" db="EMBL/GenBank/DDBJ databases">
        <authorList>
            <person name="Genoscope - CEA"/>
        </authorList>
    </citation>
    <scope>NUCLEOTIDE SEQUENCE [LARGE SCALE GENOMIC DNA]</scope>
    <source>
        <strain evidence="3 4">RCC 1105</strain>
    </source>
</reference>
<dbReference type="Proteomes" id="UP000198341">
    <property type="component" value="Chromosome 17"/>
</dbReference>
<keyword evidence="4" id="KW-1185">Reference proteome</keyword>
<feature type="compositionally biased region" description="Acidic residues" evidence="1">
    <location>
        <begin position="448"/>
        <end position="466"/>
    </location>
</feature>
<dbReference type="EMBL" id="FO082262">
    <property type="protein sequence ID" value="CCO20462.1"/>
    <property type="molecule type" value="Genomic_DNA"/>
</dbReference>
<feature type="signal peptide" evidence="2">
    <location>
        <begin position="1"/>
        <end position="31"/>
    </location>
</feature>
<organism evidence="3 4">
    <name type="scientific">Bathycoccus prasinos</name>
    <dbReference type="NCBI Taxonomy" id="41875"/>
    <lineage>
        <taxon>Eukaryota</taxon>
        <taxon>Viridiplantae</taxon>
        <taxon>Chlorophyta</taxon>
        <taxon>Mamiellophyceae</taxon>
        <taxon>Mamiellales</taxon>
        <taxon>Bathycoccaceae</taxon>
        <taxon>Bathycoccus</taxon>
    </lineage>
</organism>
<feature type="compositionally biased region" description="Basic and acidic residues" evidence="1">
    <location>
        <begin position="370"/>
        <end position="425"/>
    </location>
</feature>
<feature type="compositionally biased region" description="Basic and acidic residues" evidence="1">
    <location>
        <begin position="106"/>
        <end position="122"/>
    </location>
</feature>
<evidence type="ECO:0000313" key="3">
    <source>
        <dbReference type="EMBL" id="CCO20462.1"/>
    </source>
</evidence>
<dbReference type="KEGG" id="bpg:Bathy17g00630"/>
<feature type="chain" id="PRO_5003917513" evidence="2">
    <location>
        <begin position="32"/>
        <end position="474"/>
    </location>
</feature>
<sequence>MTTTTTVTVTKTTLLLACLLLSSIFCAFARATKETPTTSNHLQSVFKHQAEKKIMEKEHVGASVARRRQLLEDEEQEEYEDNNNTNEVDESAVMDAIEEADSTSDEMQHPTDFEATDHTDLYTAKRDRDRAWEKARKGSGFLDENQGHRVKIVTRRASERRKATSGNNYEHGTWVQIGQNHAFVSKHSEAFKNPESGLYTTTVADDNLRAALGLGKDTSDAEMMQQSTNERRWGRNSDKSYRDKVCSGTRHDMPRWCKGPAGKGGGVANKLDDAEQYWREMARKRQEAKMTLLTAHQAFLKEDAIQKEAMVYTKKALEAQEKVDAAARLAQQREQAEADTLKEDEMSEQQAWHRLSSLRHQVVKYRTMTREQVEEMEREQRALDRRMGQEERLRASGERTRVSGDAARVTDEVDKAKQRLRRAGENLKSSVVAHKKLEQNRLSSSSSNDDDEEDGDVEDEEADDNDGGGHEEVK</sequence>
<feature type="compositionally biased region" description="Basic and acidic residues" evidence="1">
    <location>
        <begin position="229"/>
        <end position="246"/>
    </location>
</feature>
<feature type="region of interest" description="Disordered" evidence="1">
    <location>
        <begin position="219"/>
        <end position="246"/>
    </location>
</feature>
<dbReference type="GeneID" id="19011052"/>
<evidence type="ECO:0000256" key="1">
    <source>
        <dbReference type="SAM" id="MobiDB-lite"/>
    </source>
</evidence>
<protein>
    <submittedName>
        <fullName evidence="3">Uncharacterized protein</fullName>
    </submittedName>
</protein>